<feature type="region of interest" description="Disordered" evidence="1">
    <location>
        <begin position="1"/>
        <end position="26"/>
    </location>
</feature>
<dbReference type="AlphaFoldDB" id="A0A0N1JXT3"/>
<evidence type="ECO:0000313" key="3">
    <source>
        <dbReference type="Proteomes" id="UP000037982"/>
    </source>
</evidence>
<dbReference type="InterPro" id="IPR013783">
    <property type="entry name" value="Ig-like_fold"/>
</dbReference>
<dbReference type="EMBL" id="LGKG01000136">
    <property type="protein sequence ID" value="KPC62797.1"/>
    <property type="molecule type" value="Genomic_DNA"/>
</dbReference>
<keyword evidence="3" id="KW-1185">Reference proteome</keyword>
<organism evidence="2 3">
    <name type="scientific">Streptomyces chattanoogensis</name>
    <dbReference type="NCBI Taxonomy" id="66876"/>
    <lineage>
        <taxon>Bacteria</taxon>
        <taxon>Bacillati</taxon>
        <taxon>Actinomycetota</taxon>
        <taxon>Actinomycetes</taxon>
        <taxon>Kitasatosporales</taxon>
        <taxon>Streptomycetaceae</taxon>
        <taxon>Streptomyces</taxon>
    </lineage>
</organism>
<proteinExistence type="predicted"/>
<evidence type="ECO:0000256" key="1">
    <source>
        <dbReference type="SAM" id="MobiDB-lite"/>
    </source>
</evidence>
<dbReference type="PATRIC" id="fig|66876.3.peg.3835"/>
<protein>
    <submittedName>
        <fullName evidence="2">Ig domain-containing protein</fullName>
    </submittedName>
</protein>
<comment type="caution">
    <text evidence="2">The sequence shown here is derived from an EMBL/GenBank/DDBJ whole genome shotgun (WGS) entry which is preliminary data.</text>
</comment>
<dbReference type="InterPro" id="IPR008964">
    <property type="entry name" value="Invasin/intimin_cell_adhesion"/>
</dbReference>
<dbReference type="Gene3D" id="2.60.40.10">
    <property type="entry name" value="Immunoglobulins"/>
    <property type="match status" value="1"/>
</dbReference>
<gene>
    <name evidence="2" type="ORF">ADL29_17560</name>
</gene>
<reference evidence="3" key="1">
    <citation type="submission" date="2015-07" db="EMBL/GenBank/DDBJ databases">
        <authorList>
            <person name="Ju K.-S."/>
            <person name="Doroghazi J.R."/>
            <person name="Metcalf W.W."/>
        </authorList>
    </citation>
    <scope>NUCLEOTIDE SEQUENCE [LARGE SCALE GENOMIC DNA]</scope>
    <source>
        <strain evidence="3">NRRL ISP-5002</strain>
    </source>
</reference>
<accession>A0A0N1JXT3</accession>
<evidence type="ECO:0000313" key="2">
    <source>
        <dbReference type="EMBL" id="KPC62797.1"/>
    </source>
</evidence>
<dbReference type="RefSeq" id="WP_053924574.1">
    <property type="nucleotide sequence ID" value="NZ_JBIAXE010000024.1"/>
</dbReference>
<dbReference type="Proteomes" id="UP000037982">
    <property type="component" value="Unassembled WGS sequence"/>
</dbReference>
<dbReference type="SUPFAM" id="SSF49373">
    <property type="entry name" value="Invasin/intimin cell-adhesion fragments"/>
    <property type="match status" value="1"/>
</dbReference>
<name>A0A0N1JXT3_9ACTN</name>
<sequence>MSAKAGSGQLLAIRPAGGTGQHARPHQTFAHPLKARLVDSRTDIPVADSEVTFVWDSMSQQALFEGEETTVTAHTDAQGYAETPPLVAGDAAGTATFTVIAEGAAPEQFEVTVDG</sequence>
<dbReference type="GO" id="GO:0005975">
    <property type="term" value="P:carbohydrate metabolic process"/>
    <property type="evidence" value="ECO:0007669"/>
    <property type="project" value="UniProtKB-ARBA"/>
</dbReference>